<dbReference type="PROSITE" id="PS51192">
    <property type="entry name" value="HELICASE_ATP_BIND_1"/>
    <property type="match status" value="1"/>
</dbReference>
<gene>
    <name evidence="20" type="primary">recQ</name>
    <name evidence="20" type="ORF">CEY16_10510</name>
</gene>
<dbReference type="InterPro" id="IPR044876">
    <property type="entry name" value="HRDC_dom_sf"/>
</dbReference>
<evidence type="ECO:0000256" key="5">
    <source>
        <dbReference type="ARBA" id="ARBA00022741"/>
    </source>
</evidence>
<dbReference type="InterPro" id="IPR002121">
    <property type="entry name" value="HRDC_dom"/>
</dbReference>
<dbReference type="Gene3D" id="1.10.150.80">
    <property type="entry name" value="HRDC domain"/>
    <property type="match status" value="1"/>
</dbReference>
<evidence type="ECO:0000256" key="3">
    <source>
        <dbReference type="ARBA" id="ARBA00005446"/>
    </source>
</evidence>
<feature type="domain" description="Helicase C-terminal" evidence="19">
    <location>
        <begin position="216"/>
        <end position="366"/>
    </location>
</feature>
<dbReference type="PANTHER" id="PTHR13710:SF105">
    <property type="entry name" value="ATP-DEPENDENT DNA HELICASE Q1"/>
    <property type="match status" value="1"/>
</dbReference>
<evidence type="ECO:0000256" key="10">
    <source>
        <dbReference type="ARBA" id="ARBA00022840"/>
    </source>
</evidence>
<evidence type="ECO:0000256" key="14">
    <source>
        <dbReference type="ARBA" id="ARBA00023235"/>
    </source>
</evidence>
<evidence type="ECO:0000256" key="2">
    <source>
        <dbReference type="ARBA" id="ARBA00001947"/>
    </source>
</evidence>
<dbReference type="GO" id="GO:0030894">
    <property type="term" value="C:replisome"/>
    <property type="evidence" value="ECO:0007669"/>
    <property type="project" value="TreeGrafter"/>
</dbReference>
<evidence type="ECO:0000256" key="13">
    <source>
        <dbReference type="ARBA" id="ARBA00023204"/>
    </source>
</evidence>
<dbReference type="EC" id="5.6.2.4" evidence="16"/>
<dbReference type="OrthoDB" id="9763310at2"/>
<dbReference type="InterPro" id="IPR036388">
    <property type="entry name" value="WH-like_DNA-bd_sf"/>
</dbReference>
<keyword evidence="14" id="KW-0413">Isomerase</keyword>
<dbReference type="Pfam" id="PF16124">
    <property type="entry name" value="RecQ_Zn_bind"/>
    <property type="match status" value="1"/>
</dbReference>
<evidence type="ECO:0000313" key="21">
    <source>
        <dbReference type="Proteomes" id="UP000243524"/>
    </source>
</evidence>
<proteinExistence type="inferred from homology"/>
<dbReference type="GO" id="GO:0043590">
    <property type="term" value="C:bacterial nucleoid"/>
    <property type="evidence" value="ECO:0007669"/>
    <property type="project" value="TreeGrafter"/>
</dbReference>
<evidence type="ECO:0000256" key="9">
    <source>
        <dbReference type="ARBA" id="ARBA00022833"/>
    </source>
</evidence>
<dbReference type="RefSeq" id="WP_101331968.1">
    <property type="nucleotide sequence ID" value="NZ_PJNH01000003.1"/>
</dbReference>
<dbReference type="InterPro" id="IPR010997">
    <property type="entry name" value="HRDC-like_sf"/>
</dbReference>
<comment type="caution">
    <text evidence="20">The sequence shown here is derived from an EMBL/GenBank/DDBJ whole genome shotgun (WGS) entry which is preliminary data.</text>
</comment>
<evidence type="ECO:0000256" key="1">
    <source>
        <dbReference type="ARBA" id="ARBA00001946"/>
    </source>
</evidence>
<dbReference type="Gene3D" id="3.40.50.300">
    <property type="entry name" value="P-loop containing nucleotide triphosphate hydrolases"/>
    <property type="match status" value="2"/>
</dbReference>
<dbReference type="InterPro" id="IPR018982">
    <property type="entry name" value="RQC_domain"/>
</dbReference>
<feature type="domain" description="HRDC" evidence="17">
    <location>
        <begin position="516"/>
        <end position="596"/>
    </location>
</feature>
<keyword evidence="6" id="KW-0227">DNA damage</keyword>
<dbReference type="AlphaFoldDB" id="A0A2I0QS33"/>
<dbReference type="Pfam" id="PF00271">
    <property type="entry name" value="Helicase_C"/>
    <property type="match status" value="1"/>
</dbReference>
<dbReference type="InterPro" id="IPR032284">
    <property type="entry name" value="RecQ_Zn-bd"/>
</dbReference>
<dbReference type="SMART" id="SM00341">
    <property type="entry name" value="HRDC"/>
    <property type="match status" value="1"/>
</dbReference>
<organism evidence="20 21">
    <name type="scientific">Halalkalibacillus sediminis</name>
    <dbReference type="NCBI Taxonomy" id="2018042"/>
    <lineage>
        <taxon>Bacteria</taxon>
        <taxon>Bacillati</taxon>
        <taxon>Bacillota</taxon>
        <taxon>Bacilli</taxon>
        <taxon>Bacillales</taxon>
        <taxon>Bacillaceae</taxon>
        <taxon>Halalkalibacillus</taxon>
    </lineage>
</organism>
<dbReference type="GO" id="GO:0005737">
    <property type="term" value="C:cytoplasm"/>
    <property type="evidence" value="ECO:0007669"/>
    <property type="project" value="TreeGrafter"/>
</dbReference>
<dbReference type="GO" id="GO:0006260">
    <property type="term" value="P:DNA replication"/>
    <property type="evidence" value="ECO:0007669"/>
    <property type="project" value="InterPro"/>
</dbReference>
<evidence type="ECO:0000256" key="15">
    <source>
        <dbReference type="ARBA" id="ARBA00034617"/>
    </source>
</evidence>
<dbReference type="SMART" id="SM00956">
    <property type="entry name" value="RQC"/>
    <property type="match status" value="1"/>
</dbReference>
<dbReference type="CDD" id="cd17920">
    <property type="entry name" value="DEXHc_RecQ"/>
    <property type="match status" value="1"/>
</dbReference>
<keyword evidence="8 20" id="KW-0347">Helicase</keyword>
<dbReference type="InterPro" id="IPR027417">
    <property type="entry name" value="P-loop_NTPase"/>
</dbReference>
<dbReference type="PANTHER" id="PTHR13710">
    <property type="entry name" value="DNA HELICASE RECQ FAMILY MEMBER"/>
    <property type="match status" value="1"/>
</dbReference>
<dbReference type="EMBL" id="PJNH01000003">
    <property type="protein sequence ID" value="PKR77165.1"/>
    <property type="molecule type" value="Genomic_DNA"/>
</dbReference>
<evidence type="ECO:0000256" key="11">
    <source>
        <dbReference type="ARBA" id="ARBA00023125"/>
    </source>
</evidence>
<evidence type="ECO:0000259" key="17">
    <source>
        <dbReference type="PROSITE" id="PS50967"/>
    </source>
</evidence>
<dbReference type="Pfam" id="PF14493">
    <property type="entry name" value="HTH_40"/>
    <property type="match status" value="1"/>
</dbReference>
<comment type="cofactor">
    <cofactor evidence="1">
        <name>Mg(2+)</name>
        <dbReference type="ChEBI" id="CHEBI:18420"/>
    </cofactor>
</comment>
<comment type="cofactor">
    <cofactor evidence="2">
        <name>Zn(2+)</name>
        <dbReference type="ChEBI" id="CHEBI:29105"/>
    </cofactor>
</comment>
<dbReference type="GO" id="GO:0043138">
    <property type="term" value="F:3'-5' DNA helicase activity"/>
    <property type="evidence" value="ECO:0007669"/>
    <property type="project" value="UniProtKB-EC"/>
</dbReference>
<evidence type="ECO:0000313" key="20">
    <source>
        <dbReference type="EMBL" id="PKR77165.1"/>
    </source>
</evidence>
<dbReference type="InterPro" id="IPR036390">
    <property type="entry name" value="WH_DNA-bd_sf"/>
</dbReference>
<evidence type="ECO:0000256" key="16">
    <source>
        <dbReference type="NCBIfam" id="TIGR01389"/>
    </source>
</evidence>
<dbReference type="InterPro" id="IPR004589">
    <property type="entry name" value="DNA_helicase_ATP-dep_RecQ"/>
</dbReference>
<dbReference type="GO" id="GO:0005524">
    <property type="term" value="F:ATP binding"/>
    <property type="evidence" value="ECO:0007669"/>
    <property type="project" value="UniProtKB-KW"/>
</dbReference>
<dbReference type="GO" id="GO:0006310">
    <property type="term" value="P:DNA recombination"/>
    <property type="evidence" value="ECO:0007669"/>
    <property type="project" value="UniProtKB-UniRule"/>
</dbReference>
<dbReference type="Pfam" id="PF09382">
    <property type="entry name" value="RQC"/>
    <property type="match status" value="1"/>
</dbReference>
<dbReference type="SMART" id="SM00487">
    <property type="entry name" value="DEXDc"/>
    <property type="match status" value="1"/>
</dbReference>
<keyword evidence="11" id="KW-0238">DNA-binding</keyword>
<dbReference type="NCBIfam" id="TIGR01389">
    <property type="entry name" value="recQ"/>
    <property type="match status" value="1"/>
</dbReference>
<dbReference type="PROSITE" id="PS51194">
    <property type="entry name" value="HELICASE_CTER"/>
    <property type="match status" value="1"/>
</dbReference>
<dbReference type="CDD" id="cd18794">
    <property type="entry name" value="SF2_C_RecQ"/>
    <property type="match status" value="1"/>
</dbReference>
<evidence type="ECO:0000256" key="6">
    <source>
        <dbReference type="ARBA" id="ARBA00022763"/>
    </source>
</evidence>
<dbReference type="Proteomes" id="UP000243524">
    <property type="component" value="Unassembled WGS sequence"/>
</dbReference>
<dbReference type="GO" id="GO:0003677">
    <property type="term" value="F:DNA binding"/>
    <property type="evidence" value="ECO:0007669"/>
    <property type="project" value="UniProtKB-KW"/>
</dbReference>
<name>A0A2I0QS33_9BACI</name>
<comment type="catalytic activity">
    <reaction evidence="15">
        <text>Couples ATP hydrolysis with the unwinding of duplex DNA by translocating in the 3'-5' direction.</text>
        <dbReference type="EC" id="5.6.2.4"/>
    </reaction>
</comment>
<dbReference type="FunFam" id="3.40.50.300:FF:000296">
    <property type="entry name" value="ATP-dependent DNA helicase RecQ"/>
    <property type="match status" value="1"/>
</dbReference>
<comment type="similarity">
    <text evidence="3">Belongs to the helicase family. RecQ subfamily.</text>
</comment>
<keyword evidence="13" id="KW-0234">DNA repair</keyword>
<keyword evidence="9" id="KW-0862">Zinc</keyword>
<dbReference type="SUPFAM" id="SSF47819">
    <property type="entry name" value="HRDC-like"/>
    <property type="match status" value="1"/>
</dbReference>
<dbReference type="Pfam" id="PF00570">
    <property type="entry name" value="HRDC"/>
    <property type="match status" value="1"/>
</dbReference>
<dbReference type="GO" id="GO:0016787">
    <property type="term" value="F:hydrolase activity"/>
    <property type="evidence" value="ECO:0007669"/>
    <property type="project" value="UniProtKB-KW"/>
</dbReference>
<reference evidence="20 21" key="1">
    <citation type="submission" date="2017-06" db="EMBL/GenBank/DDBJ databases">
        <title>the draft geome sequence of Illustriluteabacillus marina B3227.</title>
        <authorList>
            <person name="He R.-H."/>
            <person name="Du Z.-J."/>
        </authorList>
    </citation>
    <scope>NUCLEOTIDE SEQUENCE [LARGE SCALE GENOMIC DNA]</scope>
    <source>
        <strain evidence="20 21">B3227</strain>
    </source>
</reference>
<dbReference type="GO" id="GO:0009378">
    <property type="term" value="F:four-way junction helicase activity"/>
    <property type="evidence" value="ECO:0007669"/>
    <property type="project" value="TreeGrafter"/>
</dbReference>
<evidence type="ECO:0000256" key="4">
    <source>
        <dbReference type="ARBA" id="ARBA00022723"/>
    </source>
</evidence>
<dbReference type="Pfam" id="PF00270">
    <property type="entry name" value="DEAD"/>
    <property type="match status" value="1"/>
</dbReference>
<protein>
    <recommendedName>
        <fullName evidence="16">DNA helicase RecQ</fullName>
        <ecNumber evidence="16">5.6.2.4</ecNumber>
    </recommendedName>
</protein>
<keyword evidence="4" id="KW-0479">Metal-binding</keyword>
<evidence type="ECO:0000256" key="8">
    <source>
        <dbReference type="ARBA" id="ARBA00022806"/>
    </source>
</evidence>
<evidence type="ECO:0000256" key="12">
    <source>
        <dbReference type="ARBA" id="ARBA00023172"/>
    </source>
</evidence>
<dbReference type="SUPFAM" id="SSF46785">
    <property type="entry name" value="Winged helix' DNA-binding domain"/>
    <property type="match status" value="1"/>
</dbReference>
<feature type="domain" description="Helicase ATP-binding" evidence="18">
    <location>
        <begin position="26"/>
        <end position="195"/>
    </location>
</feature>
<dbReference type="NCBIfam" id="TIGR00614">
    <property type="entry name" value="recQ_fam"/>
    <property type="match status" value="1"/>
</dbReference>
<dbReference type="InterPro" id="IPR014001">
    <property type="entry name" value="Helicase_ATP-bd"/>
</dbReference>
<dbReference type="InterPro" id="IPR029491">
    <property type="entry name" value="Helicase_HTH"/>
</dbReference>
<dbReference type="Gene3D" id="1.10.10.10">
    <property type="entry name" value="Winged helix-like DNA-binding domain superfamily/Winged helix DNA-binding domain"/>
    <property type="match status" value="1"/>
</dbReference>
<dbReference type="PROSITE" id="PS50967">
    <property type="entry name" value="HRDC"/>
    <property type="match status" value="1"/>
</dbReference>
<keyword evidence="5" id="KW-0547">Nucleotide-binding</keyword>
<dbReference type="InterPro" id="IPR006293">
    <property type="entry name" value="DNA_helicase_ATP-dep_RecQ_bac"/>
</dbReference>
<dbReference type="InterPro" id="IPR001650">
    <property type="entry name" value="Helicase_C-like"/>
</dbReference>
<keyword evidence="10" id="KW-0067">ATP-binding</keyword>
<dbReference type="GO" id="GO:0046872">
    <property type="term" value="F:metal ion binding"/>
    <property type="evidence" value="ECO:0007669"/>
    <property type="project" value="UniProtKB-KW"/>
</dbReference>
<dbReference type="InterPro" id="IPR011545">
    <property type="entry name" value="DEAD/DEAH_box_helicase_dom"/>
</dbReference>
<evidence type="ECO:0000259" key="19">
    <source>
        <dbReference type="PROSITE" id="PS51194"/>
    </source>
</evidence>
<dbReference type="GO" id="GO:0009432">
    <property type="term" value="P:SOS response"/>
    <property type="evidence" value="ECO:0007669"/>
    <property type="project" value="UniProtKB-UniRule"/>
</dbReference>
<keyword evidence="7" id="KW-0378">Hydrolase</keyword>
<dbReference type="SMART" id="SM00490">
    <property type="entry name" value="HELICc"/>
    <property type="match status" value="1"/>
</dbReference>
<keyword evidence="12" id="KW-0233">DNA recombination</keyword>
<evidence type="ECO:0000259" key="18">
    <source>
        <dbReference type="PROSITE" id="PS51192"/>
    </source>
</evidence>
<dbReference type="GO" id="GO:0006281">
    <property type="term" value="P:DNA repair"/>
    <property type="evidence" value="ECO:0007669"/>
    <property type="project" value="UniProtKB-KW"/>
</dbReference>
<keyword evidence="21" id="KW-1185">Reference proteome</keyword>
<evidence type="ECO:0000256" key="7">
    <source>
        <dbReference type="ARBA" id="ARBA00022801"/>
    </source>
</evidence>
<dbReference type="SUPFAM" id="SSF52540">
    <property type="entry name" value="P-loop containing nucleoside triphosphate hydrolases"/>
    <property type="match status" value="1"/>
</dbReference>
<accession>A0A2I0QS33</accession>
<sequence length="717" mass="81708">MLNQALDKLNEYFGYSSFRPGQEEVINHILHKNNTLAIMPTGGGKSLCYQIPSLVLDGTAIIISPLISLMKDQVDALQTVGVSATYINSSLHTSEQQSRLNGMVDGQYKILYVAPERFESVSFIRSIEKIDISLIAFDEAHCVSQWGHDFRPSYRSVVPTIQKLQMSPPLIALTATATKEVINDLKRLLKVETNHTVVTGFARENLSFKIIKGTDKKDYMLNYIRKNIDESGIIYTPTRKITDQIHSFLISKGIQAGRYHAGLTEEERQEAQVTFASDDTKVMVATNAFGMGIDKSNVRFVIHHSLPMNIESYYQEAGRAGRDGVDSDCHLLYSAQDIQLQKFLIENSSLDEELKRNEYNKLQSMITYCHTSQCLQSYILEYFGDEQEFSECGNCSNCLDDGYKEDMTKEAQMILSCVKRMGERFGVTLTAKVLKGSKSQKIIDFNFHHLSTYGLLKQYTEKEIIHIINYLVADSYLAITDAQFPVLKLTPRSINILKDQEKVWMKVRDEKREVSSSYSEELFQILRGLRKSIASDHGLPPYLVFSDATLKDMARRIPDTKSSMLQVKGVGEKKYDQFGEEFLTELKKFREEHSDEIKVDENTNDVSTISKKNNEYGDKPGFVISYDLFQNGKSIKEIATERELSSITIENHLFKANKEGHKLELDKFFTDEIEKQVLQQLEESDQSEVKLKPIKERLPDDISYTIIRAVLTKHGVL</sequence>